<keyword evidence="2" id="KW-1185">Reference proteome</keyword>
<sequence>MPASKKFNQLCFLMEINRDPDLEYGLIHFLFHGCEMATLRLERLVFTGKRCGCFDVKCAEMGTRFSLQVPVGGSDGRETVPVEFVTETGSIFFRAFGKNASVLRGLGKKAVEIFRSMDGSDVEDGNGWEDPGSGWTVCGNGDVHHRWIVPVAKFRMRGLWEWPVSEMLPPGWAADAKAWEHAIA</sequence>
<dbReference type="Proteomes" id="UP000286235">
    <property type="component" value="Unassembled WGS sequence"/>
</dbReference>
<dbReference type="AlphaFoldDB" id="A0A420VFE8"/>
<dbReference type="EMBL" id="AZRV01000023">
    <property type="protein sequence ID" value="RKO62337.1"/>
    <property type="molecule type" value="Genomic_DNA"/>
</dbReference>
<protein>
    <submittedName>
        <fullName evidence="1">Uncharacterized protein</fullName>
    </submittedName>
</protein>
<gene>
    <name evidence="1" type="ORF">Cdeb_01073</name>
</gene>
<evidence type="ECO:0000313" key="1">
    <source>
        <dbReference type="EMBL" id="RKO62337.1"/>
    </source>
</evidence>
<proteinExistence type="predicted"/>
<name>A0A420VFE8_9BACI</name>
<organism evidence="1 2">
    <name type="scientific">Caldibacillus debilis GB1</name>
    <dbReference type="NCBI Taxonomy" id="1339248"/>
    <lineage>
        <taxon>Bacteria</taxon>
        <taxon>Bacillati</taxon>
        <taxon>Bacillota</taxon>
        <taxon>Bacilli</taxon>
        <taxon>Bacillales</taxon>
        <taxon>Bacillaceae</taxon>
        <taxon>Caldibacillus</taxon>
    </lineage>
</organism>
<comment type="caution">
    <text evidence="1">The sequence shown here is derived from an EMBL/GenBank/DDBJ whole genome shotgun (WGS) entry which is preliminary data.</text>
</comment>
<reference evidence="1 2" key="1">
    <citation type="submission" date="2013-12" db="EMBL/GenBank/DDBJ databases">
        <title>Genome and proteome characterization of Caldibacillus debilis GB1 derived from a cellulolytic aero-tolerant co-culture.</title>
        <authorList>
            <person name="Wushke S.T."/>
            <person name="Zhang X."/>
            <person name="Fristensky B."/>
            <person name="Wilkins J.A."/>
            <person name="Levin D.B."/>
            <person name="Sparling R."/>
        </authorList>
    </citation>
    <scope>NUCLEOTIDE SEQUENCE [LARGE SCALE GENOMIC DNA]</scope>
    <source>
        <strain evidence="1 2">GB1</strain>
    </source>
</reference>
<accession>A0A420VFE8</accession>
<evidence type="ECO:0000313" key="2">
    <source>
        <dbReference type="Proteomes" id="UP000286235"/>
    </source>
</evidence>